<sequence>MDFSKKLFSLFICIMAVYIIYQDITQESPHSRKELDEKHSDMISTTMFHVVPVKVQANDTVLSIVEQINPYSQNELNVKRILNDFKLSNPNTDPFSLTPGKIYYFPKYSETLLYNG</sequence>
<accession>A0A1M5LW36</accession>
<dbReference type="OrthoDB" id="2691912at2"/>
<evidence type="ECO:0000313" key="1">
    <source>
        <dbReference type="EMBL" id="SHG69314.1"/>
    </source>
</evidence>
<protein>
    <recommendedName>
        <fullName evidence="3">LysM domain-containing protein</fullName>
    </recommendedName>
</protein>
<proteinExistence type="predicted"/>
<dbReference type="RefSeq" id="WP_073004442.1">
    <property type="nucleotide sequence ID" value="NZ_FQXD01000001.1"/>
</dbReference>
<keyword evidence="2" id="KW-1185">Reference proteome</keyword>
<reference evidence="2" key="1">
    <citation type="submission" date="2016-11" db="EMBL/GenBank/DDBJ databases">
        <authorList>
            <person name="Varghese N."/>
            <person name="Submissions S."/>
        </authorList>
    </citation>
    <scope>NUCLEOTIDE SEQUENCE [LARGE SCALE GENOMIC DNA]</scope>
    <source>
        <strain evidence="2">CGMCC 1.6496</strain>
    </source>
</reference>
<organism evidence="1 2">
    <name type="scientific">Virgibacillus chiguensis</name>
    <dbReference type="NCBI Taxonomy" id="411959"/>
    <lineage>
        <taxon>Bacteria</taxon>
        <taxon>Bacillati</taxon>
        <taxon>Bacillota</taxon>
        <taxon>Bacilli</taxon>
        <taxon>Bacillales</taxon>
        <taxon>Bacillaceae</taxon>
        <taxon>Virgibacillus</taxon>
    </lineage>
</organism>
<dbReference type="AlphaFoldDB" id="A0A1M5LW36"/>
<gene>
    <name evidence="1" type="ORF">SAMN05421807_101288</name>
</gene>
<evidence type="ECO:0008006" key="3">
    <source>
        <dbReference type="Google" id="ProtNLM"/>
    </source>
</evidence>
<dbReference type="EMBL" id="FQXD01000001">
    <property type="protein sequence ID" value="SHG69314.1"/>
    <property type="molecule type" value="Genomic_DNA"/>
</dbReference>
<name>A0A1M5LW36_9BACI</name>
<dbReference type="Proteomes" id="UP000184079">
    <property type="component" value="Unassembled WGS sequence"/>
</dbReference>
<evidence type="ECO:0000313" key="2">
    <source>
        <dbReference type="Proteomes" id="UP000184079"/>
    </source>
</evidence>